<keyword evidence="7 12" id="KW-0479">Metal-binding</keyword>
<dbReference type="GO" id="GO:0009055">
    <property type="term" value="F:electron transfer activity"/>
    <property type="evidence" value="ECO:0007669"/>
    <property type="project" value="UniProtKB-UniRule"/>
</dbReference>
<reference evidence="13" key="1">
    <citation type="submission" date="2022-12" db="EMBL/GenBank/DDBJ databases">
        <title>Draft genome sequence of the thermophilic strain Brevibacillus thermoruber HT42, isolated from Los Humeros, Puebla, Mexico, with biotechnological potential.</title>
        <authorList>
            <person name="Lara Sanchez J."/>
            <person name="Solis Palacios R."/>
            <person name="Bustos Baena A.S."/>
            <person name="Ruz Baez A.E."/>
            <person name="Espinosa Luna G."/>
            <person name="Oliart Ros R.M."/>
        </authorList>
    </citation>
    <scope>NUCLEOTIDE SEQUENCE</scope>
    <source>
        <strain evidence="13">HT42</strain>
    </source>
</reference>
<dbReference type="GO" id="GO:0019646">
    <property type="term" value="P:aerobic electron transport chain"/>
    <property type="evidence" value="ECO:0007669"/>
    <property type="project" value="InterPro"/>
</dbReference>
<sequence length="451" mass="50303">MFAFDQVIAARLLTSLTLGFHIIFATMGVGIPLCISLAEFVGLWKKDVHYLLLARRWARGYVITVAVGVVTGTCIALQLVFLWPGFMQLAGKVIGLPLFLETFAFFFEAIFLGMYLYTWDRFQNPWLHWVLSVPIIMGAVGSACFITSVNAFMNTPQGFRLENGVITAIDPWQAMFNPAAPSKVAHVLSSAFLTVSFVLAAIAAYHLYRKKQHEYYQKALGFTMLLALVFSVLNTVMGDWSGKFLAESQPEKLAAGEWHFHTGARAKLIVGGILHEDTLETEYALGIPLLLSILAKGTPDAKIIGLDQFPRELWPPLYVHYFFDLMVGLGAYLFVVSFLFVGLSFLQKRGKLTRFSRYNRPVLAAIMAGGPFAVLATECGWIFAEVGRQPWILRGVLRTGEAVTPAAYLPEMLVLFVLLYVFLAVLVTSVLVRLFRKTPPEVELEARKIIL</sequence>
<evidence type="ECO:0000256" key="6">
    <source>
        <dbReference type="ARBA" id="ARBA00022692"/>
    </source>
</evidence>
<name>A0A9X3TPA7_9BACL</name>
<evidence type="ECO:0000313" key="14">
    <source>
        <dbReference type="Proteomes" id="UP001151071"/>
    </source>
</evidence>
<keyword evidence="3 12" id="KW-0813">Transport</keyword>
<feature type="transmembrane region" description="Helical" evidence="12">
    <location>
        <begin position="20"/>
        <end position="41"/>
    </location>
</feature>
<comment type="caution">
    <text evidence="13">The sequence shown here is derived from an EMBL/GenBank/DDBJ whole genome shotgun (WGS) entry which is preliminary data.</text>
</comment>
<evidence type="ECO:0000256" key="10">
    <source>
        <dbReference type="ARBA" id="ARBA00023004"/>
    </source>
</evidence>
<dbReference type="PIRSF" id="PIRSF006446">
    <property type="entry name" value="Cyt_quinol_oxidase_1"/>
    <property type="match status" value="1"/>
</dbReference>
<dbReference type="GO" id="GO:0070069">
    <property type="term" value="C:cytochrome complex"/>
    <property type="evidence" value="ECO:0007669"/>
    <property type="project" value="UniProtKB-UniRule"/>
</dbReference>
<proteinExistence type="inferred from homology"/>
<feature type="transmembrane region" description="Helical" evidence="12">
    <location>
        <begin position="184"/>
        <end position="207"/>
    </location>
</feature>
<evidence type="ECO:0000256" key="8">
    <source>
        <dbReference type="ARBA" id="ARBA00022982"/>
    </source>
</evidence>
<dbReference type="GO" id="GO:0016682">
    <property type="term" value="F:oxidoreductase activity, acting on diphenols and related substances as donors, oxygen as acceptor"/>
    <property type="evidence" value="ECO:0007669"/>
    <property type="project" value="TreeGrafter"/>
</dbReference>
<feature type="transmembrane region" description="Helical" evidence="12">
    <location>
        <begin position="94"/>
        <end position="117"/>
    </location>
</feature>
<dbReference type="GO" id="GO:0020037">
    <property type="term" value="F:heme binding"/>
    <property type="evidence" value="ECO:0007669"/>
    <property type="project" value="TreeGrafter"/>
</dbReference>
<feature type="transmembrane region" description="Helical" evidence="12">
    <location>
        <begin position="61"/>
        <end position="82"/>
    </location>
</feature>
<evidence type="ECO:0000256" key="7">
    <source>
        <dbReference type="ARBA" id="ARBA00022723"/>
    </source>
</evidence>
<dbReference type="PANTHER" id="PTHR30365:SF14">
    <property type="entry name" value="CYTOCHROME BD MENAQUINOL OXIDASE SUBUNIT I-RELATED"/>
    <property type="match status" value="1"/>
</dbReference>
<dbReference type="Pfam" id="PF01654">
    <property type="entry name" value="Cyt_bd_oxida_I"/>
    <property type="match status" value="1"/>
</dbReference>
<gene>
    <name evidence="13" type="ORF">O3V59_06480</name>
</gene>
<keyword evidence="8 12" id="KW-0249">Electron transport</keyword>
<feature type="transmembrane region" description="Helical" evidence="12">
    <location>
        <begin position="129"/>
        <end position="153"/>
    </location>
</feature>
<evidence type="ECO:0000256" key="1">
    <source>
        <dbReference type="ARBA" id="ARBA00004651"/>
    </source>
</evidence>
<dbReference type="Proteomes" id="UP001151071">
    <property type="component" value="Unassembled WGS sequence"/>
</dbReference>
<feature type="transmembrane region" description="Helical" evidence="12">
    <location>
        <begin position="413"/>
        <end position="435"/>
    </location>
</feature>
<evidence type="ECO:0000313" key="13">
    <source>
        <dbReference type="EMBL" id="MDA5107997.1"/>
    </source>
</evidence>
<keyword evidence="10 12" id="KW-0408">Iron</keyword>
<evidence type="ECO:0000256" key="2">
    <source>
        <dbReference type="ARBA" id="ARBA00009819"/>
    </source>
</evidence>
<feature type="transmembrane region" description="Helical" evidence="12">
    <location>
        <begin position="219"/>
        <end position="237"/>
    </location>
</feature>
<dbReference type="GO" id="GO:0046872">
    <property type="term" value="F:metal ion binding"/>
    <property type="evidence" value="ECO:0007669"/>
    <property type="project" value="UniProtKB-UniRule"/>
</dbReference>
<keyword evidence="5 12" id="KW-0349">Heme</keyword>
<dbReference type="GO" id="GO:0005886">
    <property type="term" value="C:plasma membrane"/>
    <property type="evidence" value="ECO:0007669"/>
    <property type="project" value="UniProtKB-SubCell"/>
</dbReference>
<feature type="transmembrane region" description="Helical" evidence="12">
    <location>
        <begin position="362"/>
        <end position="384"/>
    </location>
</feature>
<evidence type="ECO:0000256" key="12">
    <source>
        <dbReference type="PIRNR" id="PIRNR006446"/>
    </source>
</evidence>
<protein>
    <submittedName>
        <fullName evidence="13">Cytochrome ubiquinol oxidase subunit I</fullName>
    </submittedName>
</protein>
<keyword evidence="4 12" id="KW-1003">Cell membrane</keyword>
<keyword evidence="9 12" id="KW-1133">Transmembrane helix</keyword>
<dbReference type="RefSeq" id="WP_271139719.1">
    <property type="nucleotide sequence ID" value="NZ_JAPYYP010000005.1"/>
</dbReference>
<comment type="subcellular location">
    <subcellularLocation>
        <location evidence="1">Cell membrane</location>
        <topology evidence="1">Multi-pass membrane protein</topology>
    </subcellularLocation>
</comment>
<comment type="similarity">
    <text evidence="2 12">Belongs to the cytochrome ubiquinol oxidase subunit 1 family.</text>
</comment>
<evidence type="ECO:0000256" key="4">
    <source>
        <dbReference type="ARBA" id="ARBA00022475"/>
    </source>
</evidence>
<evidence type="ECO:0000256" key="11">
    <source>
        <dbReference type="ARBA" id="ARBA00023136"/>
    </source>
</evidence>
<evidence type="ECO:0000256" key="9">
    <source>
        <dbReference type="ARBA" id="ARBA00022989"/>
    </source>
</evidence>
<dbReference type="AlphaFoldDB" id="A0A9X3TPA7"/>
<feature type="transmembrane region" description="Helical" evidence="12">
    <location>
        <begin position="318"/>
        <end position="341"/>
    </location>
</feature>
<dbReference type="EMBL" id="JAPYYP010000005">
    <property type="protein sequence ID" value="MDA5107997.1"/>
    <property type="molecule type" value="Genomic_DNA"/>
</dbReference>
<accession>A0A9X3TPA7</accession>
<keyword evidence="14" id="KW-1185">Reference proteome</keyword>
<keyword evidence="6 12" id="KW-0812">Transmembrane</keyword>
<keyword evidence="11 12" id="KW-0472">Membrane</keyword>
<dbReference type="PANTHER" id="PTHR30365">
    <property type="entry name" value="CYTOCHROME D UBIQUINOL OXIDASE"/>
    <property type="match status" value="1"/>
</dbReference>
<evidence type="ECO:0000256" key="5">
    <source>
        <dbReference type="ARBA" id="ARBA00022617"/>
    </source>
</evidence>
<organism evidence="13 14">
    <name type="scientific">Brevibacillus thermoruber</name>
    <dbReference type="NCBI Taxonomy" id="33942"/>
    <lineage>
        <taxon>Bacteria</taxon>
        <taxon>Bacillati</taxon>
        <taxon>Bacillota</taxon>
        <taxon>Bacilli</taxon>
        <taxon>Bacillales</taxon>
        <taxon>Paenibacillaceae</taxon>
        <taxon>Brevibacillus</taxon>
    </lineage>
</organism>
<evidence type="ECO:0000256" key="3">
    <source>
        <dbReference type="ARBA" id="ARBA00022448"/>
    </source>
</evidence>
<dbReference type="InterPro" id="IPR002585">
    <property type="entry name" value="Cyt-d_ubiquinol_oxidase_su_1"/>
</dbReference>